<dbReference type="Pfam" id="PF09828">
    <property type="entry name" value="ChrB_C"/>
    <property type="match status" value="1"/>
</dbReference>
<proteinExistence type="predicted"/>
<dbReference type="OrthoDB" id="6605953at2"/>
<evidence type="ECO:0000313" key="3">
    <source>
        <dbReference type="EMBL" id="AZP12361.1"/>
    </source>
</evidence>
<organism evidence="3 4">
    <name type="scientific">Undibacterium parvum</name>
    <dbReference type="NCBI Taxonomy" id="401471"/>
    <lineage>
        <taxon>Bacteria</taxon>
        <taxon>Pseudomonadati</taxon>
        <taxon>Pseudomonadota</taxon>
        <taxon>Betaproteobacteria</taxon>
        <taxon>Burkholderiales</taxon>
        <taxon>Oxalobacteraceae</taxon>
        <taxon>Undibacterium</taxon>
    </lineage>
</organism>
<name>A0A3S9HJT5_9BURK</name>
<dbReference type="InterPro" id="IPR018634">
    <property type="entry name" value="ChrB_C"/>
</dbReference>
<dbReference type="Proteomes" id="UP000275663">
    <property type="component" value="Chromosome"/>
</dbReference>
<protein>
    <recommendedName>
        <fullName evidence="5">Chromate resistance protein</fullName>
    </recommendedName>
</protein>
<dbReference type="InterPro" id="IPR046858">
    <property type="entry name" value="ChrB_N"/>
</dbReference>
<evidence type="ECO:0000259" key="2">
    <source>
        <dbReference type="Pfam" id="PF20229"/>
    </source>
</evidence>
<evidence type="ECO:0008006" key="5">
    <source>
        <dbReference type="Google" id="ProtNLM"/>
    </source>
</evidence>
<dbReference type="KEGG" id="upv:EJN92_10330"/>
<accession>A0A3S9HJT5</accession>
<evidence type="ECO:0000259" key="1">
    <source>
        <dbReference type="Pfam" id="PF09828"/>
    </source>
</evidence>
<dbReference type="RefSeq" id="WP_126127743.1">
    <property type="nucleotide sequence ID" value="NZ_CP034464.1"/>
</dbReference>
<reference evidence="3 4" key="1">
    <citation type="journal article" date="2011" name="Int. J. Syst. Evol. Microbiol.">
        <title>Description of Undibacterium oligocarboniphilum sp. nov., isolated from purified water, and Undibacterium pigrum strain CCUG 49012 as the type strain of Undibacterium parvum sp. nov., and emended descriptions of the genus Undibacterium and the species Undibacterium pigrum.</title>
        <authorList>
            <person name="Eder W."/>
            <person name="Wanner G."/>
            <person name="Ludwig W."/>
            <person name="Busse H.J."/>
            <person name="Ziemke-Kageler F."/>
            <person name="Lang E."/>
        </authorList>
    </citation>
    <scope>NUCLEOTIDE SEQUENCE [LARGE SCALE GENOMIC DNA]</scope>
    <source>
        <strain evidence="3 4">DSM 23061</strain>
    </source>
</reference>
<gene>
    <name evidence="3" type="ORF">EJN92_10330</name>
</gene>
<keyword evidence="4" id="KW-1185">Reference proteome</keyword>
<dbReference type="EMBL" id="CP034464">
    <property type="protein sequence ID" value="AZP12361.1"/>
    <property type="molecule type" value="Genomic_DNA"/>
</dbReference>
<sequence>MDNSKKLSDTSAWLLLVVSLPTQSATARMRIWRAFKTLGCAALRDGAYLLPATDMHSAALQELADECAREGGSAWLMQVAPASSADAPAYALLFERSADFASLIASWKTLAATLPSLTVSELTRLQKKLLREYQALLAIDFFPGESSLEAEVAWSDFKQRVERVLSPDEPQGSEAQIARLDIADYQARLWATRRSLWVDRVASAWLIQRFIDTAARFLWLSKPADCPPQALGFDFDGAAFSHVGERVSFETLMASFGLEDDPALLRMGAMVRSLDIGDGQVAEGAGFEAMLAGARERLPDDDALLAEVGGVLDSLYAHFGRAPARAKT</sequence>
<dbReference type="AlphaFoldDB" id="A0A3S9HJT5"/>
<feature type="domain" description="ChrB C-terminal" evidence="1">
    <location>
        <begin position="190"/>
        <end position="319"/>
    </location>
</feature>
<dbReference type="Pfam" id="PF20229">
    <property type="entry name" value="ChrB_N"/>
    <property type="match status" value="1"/>
</dbReference>
<evidence type="ECO:0000313" key="4">
    <source>
        <dbReference type="Proteomes" id="UP000275663"/>
    </source>
</evidence>
<feature type="domain" description="ChrB N-terminal" evidence="2">
    <location>
        <begin position="28"/>
        <end position="114"/>
    </location>
</feature>